<accession>A0A0U5F210</accession>
<protein>
    <submittedName>
        <fullName evidence="1">Uncharacterized protein</fullName>
    </submittedName>
</protein>
<gene>
    <name evidence="1" type="ORF">AGA_1204</name>
</gene>
<dbReference type="AlphaFoldDB" id="A0A0U5F210"/>
<evidence type="ECO:0000313" key="2">
    <source>
        <dbReference type="Proteomes" id="UP000068250"/>
    </source>
</evidence>
<evidence type="ECO:0000313" key="1">
    <source>
        <dbReference type="EMBL" id="CEF55167.1"/>
    </source>
</evidence>
<name>A0A0U5F210_9PROT</name>
<proteinExistence type="predicted"/>
<sequence>MQGTIFSTQTGPFIYVLILHPNQMVFDHIMPL</sequence>
<dbReference type="EMBL" id="LN609302">
    <property type="protein sequence ID" value="CEF55167.1"/>
    <property type="molecule type" value="Genomic_DNA"/>
</dbReference>
<reference evidence="2" key="1">
    <citation type="submission" date="2014-09" db="EMBL/GenBank/DDBJ databases">
        <authorList>
            <person name="Illeghems K.G."/>
        </authorList>
    </citation>
    <scope>NUCLEOTIDE SEQUENCE [LARGE SCALE GENOMIC DNA]</scope>
    <source>
        <strain evidence="2">LMG 23848T</strain>
    </source>
</reference>
<dbReference type="Proteomes" id="UP000068250">
    <property type="component" value="Chromosome I"/>
</dbReference>
<organism evidence="1 2">
    <name type="scientific">Acetobacter ghanensis</name>
    <dbReference type="NCBI Taxonomy" id="431306"/>
    <lineage>
        <taxon>Bacteria</taxon>
        <taxon>Pseudomonadati</taxon>
        <taxon>Pseudomonadota</taxon>
        <taxon>Alphaproteobacteria</taxon>
        <taxon>Acetobacterales</taxon>
        <taxon>Acetobacteraceae</taxon>
        <taxon>Acetobacter</taxon>
    </lineage>
</organism>